<feature type="non-terminal residue" evidence="3">
    <location>
        <position position="266"/>
    </location>
</feature>
<dbReference type="SUPFAM" id="SSF141868">
    <property type="entry name" value="EAL domain-like"/>
    <property type="match status" value="1"/>
</dbReference>
<reference evidence="3 4" key="1">
    <citation type="submission" date="2020-04" db="EMBL/GenBank/DDBJ databases">
        <authorList>
            <person name="Zhang R."/>
            <person name="Schippers A."/>
        </authorList>
    </citation>
    <scope>NUCLEOTIDE SEQUENCE [LARGE SCALE GENOMIC DNA]</scope>
    <source>
        <strain evidence="3 4">DSM 109850</strain>
    </source>
</reference>
<protein>
    <submittedName>
        <fullName evidence="3">EAL domain-containing protein</fullName>
    </submittedName>
</protein>
<dbReference type="GO" id="GO:0071111">
    <property type="term" value="F:cyclic-guanylate-specific phosphodiesterase activity"/>
    <property type="evidence" value="ECO:0007669"/>
    <property type="project" value="InterPro"/>
</dbReference>
<dbReference type="Pfam" id="PF00563">
    <property type="entry name" value="EAL"/>
    <property type="match status" value="1"/>
</dbReference>
<sequence>MGYGLWSALQPLVDLNTGHVLAHEALLRGAPGTAWESPAALFQKATELGHRVTLEAIARDLALRRLADLPAHQKLFLNIDAMTPEIPATPGHPDVEPQTVVLELSEQQPVLTNPSLLAQVRRWRKAGHAIALDDYGSGYMGIGAILTLEPELLKLDRVIVADLDQDPKRQIIVKTMVRMCDELGITLIAEGIETPRELWTLQDLGVTVGQGFLLGRPARDPVLQVSLPSRSASDESQHDTPLGAFSKIDPDGSADGCQNSLGWAAI</sequence>
<feature type="domain" description="EAL" evidence="2">
    <location>
        <begin position="1"/>
        <end position="231"/>
    </location>
</feature>
<comment type="caution">
    <text evidence="3">The sequence shown here is derived from an EMBL/GenBank/DDBJ whole genome shotgun (WGS) entry which is preliminary data.</text>
</comment>
<dbReference type="Proteomes" id="UP000533476">
    <property type="component" value="Unassembled WGS sequence"/>
</dbReference>
<gene>
    <name evidence="3" type="ORF">HIJ39_22170</name>
</gene>
<dbReference type="SMART" id="SM00052">
    <property type="entry name" value="EAL"/>
    <property type="match status" value="1"/>
</dbReference>
<feature type="region of interest" description="Disordered" evidence="1">
    <location>
        <begin position="228"/>
        <end position="253"/>
    </location>
</feature>
<dbReference type="PROSITE" id="PS50883">
    <property type="entry name" value="EAL"/>
    <property type="match status" value="1"/>
</dbReference>
<dbReference type="InterPro" id="IPR001633">
    <property type="entry name" value="EAL_dom"/>
</dbReference>
<organism evidence="3 4">
    <name type="scientific">Sulfobacillus harzensis</name>
    <dbReference type="NCBI Taxonomy" id="2729629"/>
    <lineage>
        <taxon>Bacteria</taxon>
        <taxon>Bacillati</taxon>
        <taxon>Bacillota</taxon>
        <taxon>Clostridia</taxon>
        <taxon>Eubacteriales</taxon>
        <taxon>Clostridiales Family XVII. Incertae Sedis</taxon>
        <taxon>Sulfobacillus</taxon>
    </lineage>
</organism>
<evidence type="ECO:0000256" key="1">
    <source>
        <dbReference type="SAM" id="MobiDB-lite"/>
    </source>
</evidence>
<name>A0A7Y0L8Y4_9FIRM</name>
<evidence type="ECO:0000259" key="2">
    <source>
        <dbReference type="PROSITE" id="PS50883"/>
    </source>
</evidence>
<dbReference type="InterPro" id="IPR050706">
    <property type="entry name" value="Cyclic-di-GMP_PDE-like"/>
</dbReference>
<evidence type="ECO:0000313" key="4">
    <source>
        <dbReference type="Proteomes" id="UP000533476"/>
    </source>
</evidence>
<dbReference type="EMBL" id="JABBVZ010000199">
    <property type="protein sequence ID" value="NMP25016.1"/>
    <property type="molecule type" value="Genomic_DNA"/>
</dbReference>
<dbReference type="PANTHER" id="PTHR33121:SF76">
    <property type="entry name" value="SIGNALING PROTEIN"/>
    <property type="match status" value="1"/>
</dbReference>
<evidence type="ECO:0000313" key="3">
    <source>
        <dbReference type="EMBL" id="NMP25016.1"/>
    </source>
</evidence>
<proteinExistence type="predicted"/>
<dbReference type="CDD" id="cd01948">
    <property type="entry name" value="EAL"/>
    <property type="match status" value="1"/>
</dbReference>
<keyword evidence="4" id="KW-1185">Reference proteome</keyword>
<dbReference type="InterPro" id="IPR035919">
    <property type="entry name" value="EAL_sf"/>
</dbReference>
<accession>A0A7Y0L8Y4</accession>
<dbReference type="RefSeq" id="WP_169103217.1">
    <property type="nucleotide sequence ID" value="NZ_JABBVZ010000199.1"/>
</dbReference>
<dbReference type="Gene3D" id="3.20.20.450">
    <property type="entry name" value="EAL domain"/>
    <property type="match status" value="1"/>
</dbReference>
<dbReference type="AlphaFoldDB" id="A0A7Y0L8Y4"/>
<dbReference type="PANTHER" id="PTHR33121">
    <property type="entry name" value="CYCLIC DI-GMP PHOSPHODIESTERASE PDEF"/>
    <property type="match status" value="1"/>
</dbReference>